<dbReference type="PANTHER" id="PTHR30519">
    <property type="entry name" value="5-METHYLTETRAHYDROPTEROYLTRIGLUTAMATE--HOMOCYSTEINE METHYLTRANSFERASE"/>
    <property type="match status" value="1"/>
</dbReference>
<dbReference type="EC" id="2.1.1.13" evidence="5"/>
<dbReference type="AlphaFoldDB" id="A0A3L8Q152"/>
<accession>A0A3L8Q152</accession>
<name>A0A3L8Q152_9GAMM</name>
<dbReference type="GO" id="GO:0003871">
    <property type="term" value="F:5-methyltetrahydropteroyltriglutamate-homocysteine S-methyltransferase activity"/>
    <property type="evidence" value="ECO:0007669"/>
    <property type="project" value="InterPro"/>
</dbReference>
<evidence type="ECO:0000259" key="4">
    <source>
        <dbReference type="Pfam" id="PF01717"/>
    </source>
</evidence>
<protein>
    <submittedName>
        <fullName evidence="5">Methionine synthase</fullName>
        <ecNumber evidence="5">2.1.1.13</ecNumber>
    </submittedName>
</protein>
<dbReference type="InterPro" id="IPR016456">
    <property type="entry name" value="Met_Synthase_cat"/>
</dbReference>
<dbReference type="RefSeq" id="WP_121838541.1">
    <property type="nucleotide sequence ID" value="NZ_ML014769.1"/>
</dbReference>
<organism evidence="5 6">
    <name type="scientific">Parashewanella curva</name>
    <dbReference type="NCBI Taxonomy" id="2338552"/>
    <lineage>
        <taxon>Bacteria</taxon>
        <taxon>Pseudomonadati</taxon>
        <taxon>Pseudomonadota</taxon>
        <taxon>Gammaproteobacteria</taxon>
        <taxon>Alteromonadales</taxon>
        <taxon>Shewanellaceae</taxon>
        <taxon>Parashewanella</taxon>
    </lineage>
</organism>
<dbReference type="NCBIfam" id="NF006589">
    <property type="entry name" value="PRK09121.1"/>
    <property type="match status" value="1"/>
</dbReference>
<dbReference type="PIRSF" id="PIRSF005632">
    <property type="entry name" value="Met_synth_catalytic_prd"/>
    <property type="match status" value="1"/>
</dbReference>
<evidence type="ECO:0000256" key="3">
    <source>
        <dbReference type="ARBA" id="ARBA00022833"/>
    </source>
</evidence>
<reference evidence="5 6" key="1">
    <citation type="submission" date="2018-09" db="EMBL/GenBank/DDBJ databases">
        <title>Phylogeny of the Shewanellaceae, and recommendation for two new genera, Pseudoshewanella and Parashewanella.</title>
        <authorList>
            <person name="Wang G."/>
        </authorList>
    </citation>
    <scope>NUCLEOTIDE SEQUENCE [LARGE SCALE GENOMIC DNA]</scope>
    <source>
        <strain evidence="5 6">C51</strain>
    </source>
</reference>
<dbReference type="EMBL" id="QZEI01000020">
    <property type="protein sequence ID" value="RLV60122.1"/>
    <property type="molecule type" value="Genomic_DNA"/>
</dbReference>
<dbReference type="CDD" id="cd03311">
    <property type="entry name" value="CIMS_C_terminal_like"/>
    <property type="match status" value="1"/>
</dbReference>
<dbReference type="Gene3D" id="3.20.20.210">
    <property type="match status" value="1"/>
</dbReference>
<dbReference type="InterPro" id="IPR002629">
    <property type="entry name" value="Met_Synth_C/arc"/>
</dbReference>
<keyword evidence="5" id="KW-0489">Methyltransferase</keyword>
<evidence type="ECO:0000313" key="6">
    <source>
        <dbReference type="Proteomes" id="UP000281474"/>
    </source>
</evidence>
<proteinExistence type="predicted"/>
<feature type="domain" description="Cobalamin-independent methionine synthase MetE C-terminal/archaeal" evidence="4">
    <location>
        <begin position="5"/>
        <end position="330"/>
    </location>
</feature>
<evidence type="ECO:0000256" key="1">
    <source>
        <dbReference type="ARBA" id="ARBA00001947"/>
    </source>
</evidence>
<dbReference type="Proteomes" id="UP000281474">
    <property type="component" value="Unassembled WGS sequence"/>
</dbReference>
<gene>
    <name evidence="5" type="ORF">D5018_08270</name>
</gene>
<evidence type="ECO:0000313" key="5">
    <source>
        <dbReference type="EMBL" id="RLV60122.1"/>
    </source>
</evidence>
<comment type="caution">
    <text evidence="5">The sequence shown here is derived from an EMBL/GenBank/DDBJ whole genome shotgun (WGS) entry which is preliminary data.</text>
</comment>
<dbReference type="SUPFAM" id="SSF51726">
    <property type="entry name" value="UROD/MetE-like"/>
    <property type="match status" value="1"/>
</dbReference>
<keyword evidence="2" id="KW-0479">Metal-binding</keyword>
<keyword evidence="5" id="KW-0808">Transferase</keyword>
<keyword evidence="6" id="KW-1185">Reference proteome</keyword>
<sequence length="341" mass="38288">MKTLLPTSTAGSLPKPSWLAEPETLWSPWKMQGQQLTDGKQDALRLTLQEQSVAGIDIVGDGEQTRQHFVTTFIEHLSGVDFENRKSVKIRDRYQASVPTVIGPVSRPKPVFVEDAQFLRKQTDQPIKWALPGPMTMIDTLYDDHYKSREKLAWEFAKILNQEAKELEAAGVDIIQFDEPAFNVFFDDVNDWGIACLERAIEGLKCETAVHICYGYGIKANTDWKKTLGAEWRQYEAILPKLQQSNINIISLECHNSHVPIELLELVRGKKVMVGAIDVANSAIETPEEVAETLRKALKFVDADKLYPCTNCGMAPLPRQIAREKLAALSAGAEIVRNELK</sequence>
<dbReference type="OrthoDB" id="244285at2"/>
<dbReference type="GO" id="GO:0008270">
    <property type="term" value="F:zinc ion binding"/>
    <property type="evidence" value="ECO:0007669"/>
    <property type="project" value="InterPro"/>
</dbReference>
<dbReference type="GO" id="GO:0008705">
    <property type="term" value="F:methionine synthase activity"/>
    <property type="evidence" value="ECO:0007669"/>
    <property type="project" value="UniProtKB-EC"/>
</dbReference>
<dbReference type="InterPro" id="IPR038071">
    <property type="entry name" value="UROD/MetE-like_sf"/>
</dbReference>
<comment type="cofactor">
    <cofactor evidence="1">
        <name>Zn(2+)</name>
        <dbReference type="ChEBI" id="CHEBI:29105"/>
    </cofactor>
</comment>
<evidence type="ECO:0000256" key="2">
    <source>
        <dbReference type="ARBA" id="ARBA00022723"/>
    </source>
</evidence>
<dbReference type="GO" id="GO:0032259">
    <property type="term" value="P:methylation"/>
    <property type="evidence" value="ECO:0007669"/>
    <property type="project" value="UniProtKB-KW"/>
</dbReference>
<keyword evidence="3" id="KW-0862">Zinc</keyword>
<dbReference type="Pfam" id="PF01717">
    <property type="entry name" value="Meth_synt_2"/>
    <property type="match status" value="1"/>
</dbReference>